<evidence type="ECO:0000313" key="3">
    <source>
        <dbReference type="Proteomes" id="UP000317243"/>
    </source>
</evidence>
<sequence length="38" mass="4034">MNAAAASQGERVLPNSYVPPRGQAEPQRDATHFLSPLG</sequence>
<feature type="region of interest" description="Disordered" evidence="1">
    <location>
        <begin position="1"/>
        <end position="38"/>
    </location>
</feature>
<proteinExistence type="predicted"/>
<keyword evidence="3" id="KW-1185">Reference proteome</keyword>
<accession>A0A5C5VWJ4</accession>
<evidence type="ECO:0000313" key="2">
    <source>
        <dbReference type="EMBL" id="TWT43046.1"/>
    </source>
</evidence>
<name>A0A5C5VWJ4_9PLAN</name>
<evidence type="ECO:0000256" key="1">
    <source>
        <dbReference type="SAM" id="MobiDB-lite"/>
    </source>
</evidence>
<comment type="caution">
    <text evidence="2">The sequence shown here is derived from an EMBL/GenBank/DDBJ whole genome shotgun (WGS) entry which is preliminary data.</text>
</comment>
<organism evidence="2 3">
    <name type="scientific">Thalassoglobus neptunius</name>
    <dbReference type="NCBI Taxonomy" id="1938619"/>
    <lineage>
        <taxon>Bacteria</taxon>
        <taxon>Pseudomonadati</taxon>
        <taxon>Planctomycetota</taxon>
        <taxon>Planctomycetia</taxon>
        <taxon>Planctomycetales</taxon>
        <taxon>Planctomycetaceae</taxon>
        <taxon>Thalassoglobus</taxon>
    </lineage>
</organism>
<gene>
    <name evidence="2" type="ORF">KOR42_45060</name>
</gene>
<dbReference type="EMBL" id="SIHI01000034">
    <property type="protein sequence ID" value="TWT43046.1"/>
    <property type="molecule type" value="Genomic_DNA"/>
</dbReference>
<dbReference type="AlphaFoldDB" id="A0A5C5VWJ4"/>
<reference evidence="2 3" key="1">
    <citation type="submission" date="2019-02" db="EMBL/GenBank/DDBJ databases">
        <title>Deep-cultivation of Planctomycetes and their phenomic and genomic characterization uncovers novel biology.</title>
        <authorList>
            <person name="Wiegand S."/>
            <person name="Jogler M."/>
            <person name="Boedeker C."/>
            <person name="Pinto D."/>
            <person name="Vollmers J."/>
            <person name="Rivas-Marin E."/>
            <person name="Kohn T."/>
            <person name="Peeters S.H."/>
            <person name="Heuer A."/>
            <person name="Rast P."/>
            <person name="Oberbeckmann S."/>
            <person name="Bunk B."/>
            <person name="Jeske O."/>
            <person name="Meyerdierks A."/>
            <person name="Storesund J.E."/>
            <person name="Kallscheuer N."/>
            <person name="Luecker S."/>
            <person name="Lage O.M."/>
            <person name="Pohl T."/>
            <person name="Merkel B.J."/>
            <person name="Hornburger P."/>
            <person name="Mueller R.-W."/>
            <person name="Bruemmer F."/>
            <person name="Labrenz M."/>
            <person name="Spormann A.M."/>
            <person name="Op Den Camp H."/>
            <person name="Overmann J."/>
            <person name="Amann R."/>
            <person name="Jetten M.S.M."/>
            <person name="Mascher T."/>
            <person name="Medema M.H."/>
            <person name="Devos D.P."/>
            <person name="Kaster A.-K."/>
            <person name="Ovreas L."/>
            <person name="Rohde M."/>
            <person name="Galperin M.Y."/>
            <person name="Jogler C."/>
        </authorList>
    </citation>
    <scope>NUCLEOTIDE SEQUENCE [LARGE SCALE GENOMIC DNA]</scope>
    <source>
        <strain evidence="2 3">KOR42</strain>
    </source>
</reference>
<protein>
    <submittedName>
        <fullName evidence="2">Uncharacterized protein</fullName>
    </submittedName>
</protein>
<dbReference type="Proteomes" id="UP000317243">
    <property type="component" value="Unassembled WGS sequence"/>
</dbReference>